<gene>
    <name evidence="1" type="ORF">BpHYR1_030650</name>
</gene>
<dbReference type="EMBL" id="REGN01006966">
    <property type="protein sequence ID" value="RNA07684.1"/>
    <property type="molecule type" value="Genomic_DNA"/>
</dbReference>
<name>A0A3M7Q945_BRAPC</name>
<organism evidence="1 2">
    <name type="scientific">Brachionus plicatilis</name>
    <name type="common">Marine rotifer</name>
    <name type="synonym">Brachionus muelleri</name>
    <dbReference type="NCBI Taxonomy" id="10195"/>
    <lineage>
        <taxon>Eukaryota</taxon>
        <taxon>Metazoa</taxon>
        <taxon>Spiralia</taxon>
        <taxon>Gnathifera</taxon>
        <taxon>Rotifera</taxon>
        <taxon>Eurotatoria</taxon>
        <taxon>Monogononta</taxon>
        <taxon>Pseudotrocha</taxon>
        <taxon>Ploima</taxon>
        <taxon>Brachionidae</taxon>
        <taxon>Brachionus</taxon>
    </lineage>
</organism>
<sequence length="76" mass="8805">MTIFFNLKTKQNSKIIKESSKNGFVPNICCISNLLKSLDLLIDSLNKGLNMDILYQSMIRQNANNFAILHFYIFLF</sequence>
<accession>A0A3M7Q945</accession>
<dbReference type="AlphaFoldDB" id="A0A3M7Q945"/>
<dbReference type="Proteomes" id="UP000276133">
    <property type="component" value="Unassembled WGS sequence"/>
</dbReference>
<comment type="caution">
    <text evidence="1">The sequence shown here is derived from an EMBL/GenBank/DDBJ whole genome shotgun (WGS) entry which is preliminary data.</text>
</comment>
<evidence type="ECO:0000313" key="2">
    <source>
        <dbReference type="Proteomes" id="UP000276133"/>
    </source>
</evidence>
<protein>
    <submittedName>
        <fullName evidence="1">Uncharacterized protein</fullName>
    </submittedName>
</protein>
<evidence type="ECO:0000313" key="1">
    <source>
        <dbReference type="EMBL" id="RNA07684.1"/>
    </source>
</evidence>
<proteinExistence type="predicted"/>
<reference evidence="1 2" key="1">
    <citation type="journal article" date="2018" name="Sci. Rep.">
        <title>Genomic signatures of local adaptation to the degree of environmental predictability in rotifers.</title>
        <authorList>
            <person name="Franch-Gras L."/>
            <person name="Hahn C."/>
            <person name="Garcia-Roger E.M."/>
            <person name="Carmona M.J."/>
            <person name="Serra M."/>
            <person name="Gomez A."/>
        </authorList>
    </citation>
    <scope>NUCLEOTIDE SEQUENCE [LARGE SCALE GENOMIC DNA]</scope>
    <source>
        <strain evidence="1">HYR1</strain>
    </source>
</reference>
<keyword evidence="2" id="KW-1185">Reference proteome</keyword>